<evidence type="ECO:0000256" key="6">
    <source>
        <dbReference type="ARBA" id="ARBA00023136"/>
    </source>
</evidence>
<gene>
    <name evidence="9" type="ORF">EC973_007973</name>
</gene>
<comment type="caution">
    <text evidence="9">The sequence shown here is derived from an EMBL/GenBank/DDBJ whole genome shotgun (WGS) entry which is preliminary data.</text>
</comment>
<evidence type="ECO:0000256" key="5">
    <source>
        <dbReference type="ARBA" id="ARBA00022989"/>
    </source>
</evidence>
<dbReference type="PRINTS" id="PR00173">
    <property type="entry name" value="EDTRNSPORT"/>
</dbReference>
<dbReference type="EMBL" id="JABAYA010000064">
    <property type="protein sequence ID" value="KAF7727112.1"/>
    <property type="molecule type" value="Genomic_DNA"/>
</dbReference>
<feature type="transmembrane region" description="Helical" evidence="7">
    <location>
        <begin position="210"/>
        <end position="229"/>
    </location>
</feature>
<evidence type="ECO:0000256" key="4">
    <source>
        <dbReference type="ARBA" id="ARBA00022692"/>
    </source>
</evidence>
<feature type="transmembrane region" description="Helical" evidence="7">
    <location>
        <begin position="58"/>
        <end position="84"/>
    </location>
</feature>
<dbReference type="Pfam" id="PF00375">
    <property type="entry name" value="SDF"/>
    <property type="match status" value="1"/>
</dbReference>
<dbReference type="Gene3D" id="1.10.3860.10">
    <property type="entry name" value="Sodium:dicarboxylate symporter"/>
    <property type="match status" value="1"/>
</dbReference>
<evidence type="ECO:0000256" key="2">
    <source>
        <dbReference type="ARBA" id="ARBA00022448"/>
    </source>
</evidence>
<keyword evidence="6 7" id="KW-0472">Membrane</keyword>
<keyword evidence="4 7" id="KW-0812">Transmembrane</keyword>
<keyword evidence="5 7" id="KW-1133">Transmembrane helix</keyword>
<dbReference type="Proteomes" id="UP000605846">
    <property type="component" value="Unassembled WGS sequence"/>
</dbReference>
<dbReference type="PANTHER" id="PTHR42865">
    <property type="entry name" value="PROTON/GLUTAMATE-ASPARTATE SYMPORTER"/>
    <property type="match status" value="1"/>
</dbReference>
<keyword evidence="10" id="KW-1185">Reference proteome</keyword>
<reference evidence="9" key="1">
    <citation type="submission" date="2020-01" db="EMBL/GenBank/DDBJ databases">
        <title>Genome Sequencing of Three Apophysomyces-Like Fungal Strains Confirms a Novel Fungal Genus in the Mucoromycota with divergent Burkholderia-like Endosymbiotic Bacteria.</title>
        <authorList>
            <person name="Stajich J.E."/>
            <person name="Macias A.M."/>
            <person name="Carter-House D."/>
            <person name="Lovett B."/>
            <person name="Kasson L.R."/>
            <person name="Berry K."/>
            <person name="Grigoriev I."/>
            <person name="Chang Y."/>
            <person name="Spatafora J."/>
            <person name="Kasson M.T."/>
        </authorList>
    </citation>
    <scope>NUCLEOTIDE SEQUENCE</scope>
    <source>
        <strain evidence="9">NRRL A-21654</strain>
    </source>
</reference>
<dbReference type="GO" id="GO:0015293">
    <property type="term" value="F:symporter activity"/>
    <property type="evidence" value="ECO:0007669"/>
    <property type="project" value="UniProtKB-UniRule"/>
</dbReference>
<keyword evidence="2 7" id="KW-0813">Transport</keyword>
<evidence type="ECO:0000256" key="3">
    <source>
        <dbReference type="ARBA" id="ARBA00022475"/>
    </source>
</evidence>
<comment type="subcellular location">
    <subcellularLocation>
        <location evidence="1">Cell membrane</location>
        <topology evidence="1">Multi-pass membrane protein</topology>
    </subcellularLocation>
    <subcellularLocation>
        <location evidence="7">Membrane</location>
        <topology evidence="7">Multi-pass membrane protein</topology>
    </subcellularLocation>
</comment>
<dbReference type="AlphaFoldDB" id="A0A8H7BUC0"/>
<feature type="region of interest" description="Disordered" evidence="8">
    <location>
        <begin position="403"/>
        <end position="424"/>
    </location>
</feature>
<dbReference type="PANTHER" id="PTHR42865:SF7">
    <property type="entry name" value="PROTON_GLUTAMATE-ASPARTATE SYMPORTER"/>
    <property type="match status" value="1"/>
</dbReference>
<evidence type="ECO:0000256" key="1">
    <source>
        <dbReference type="ARBA" id="ARBA00004651"/>
    </source>
</evidence>
<proteinExistence type="inferred from homology"/>
<feature type="transmembrane region" description="Helical" evidence="7">
    <location>
        <begin position="25"/>
        <end position="46"/>
    </location>
</feature>
<dbReference type="GO" id="GO:0005886">
    <property type="term" value="C:plasma membrane"/>
    <property type="evidence" value="ECO:0007669"/>
    <property type="project" value="UniProtKB-SubCell"/>
</dbReference>
<dbReference type="InterPro" id="IPR036458">
    <property type="entry name" value="Na:dicarbo_symporter_sf"/>
</dbReference>
<accession>A0A8H7BUC0</accession>
<name>A0A8H7BUC0_9FUNG</name>
<dbReference type="InterPro" id="IPR001991">
    <property type="entry name" value="Na-dicarboxylate_symporter"/>
</dbReference>
<feature type="compositionally biased region" description="Polar residues" evidence="8">
    <location>
        <begin position="415"/>
        <end position="424"/>
    </location>
</feature>
<dbReference type="SUPFAM" id="SSF118215">
    <property type="entry name" value="Proton glutamate symport protein"/>
    <property type="match status" value="1"/>
</dbReference>
<evidence type="ECO:0000313" key="10">
    <source>
        <dbReference type="Proteomes" id="UP000605846"/>
    </source>
</evidence>
<dbReference type="GO" id="GO:0006835">
    <property type="term" value="P:dicarboxylic acid transport"/>
    <property type="evidence" value="ECO:0007669"/>
    <property type="project" value="TreeGrafter"/>
</dbReference>
<protein>
    <recommendedName>
        <fullName evidence="7">Amino acid transporter</fullName>
    </recommendedName>
</protein>
<sequence length="451" mass="48478">MVVGILIGKFAPAAGQEIAPLGEAFIRMITILEAPLIFSTLVVGIAGHGDDVGKVGKLAIKTIIYFEIVTTFALAVGLIMANLIKPGVGVTLKPGDTSAIDGMLEAGKEISWHHEMFLIIPKNFVRAIYENQILAIVFCAAMFACAIMLSDKKSKKVMLEFNESLSLIMFKFVGLVMNYAPIGIGAALAATVGKNGIEVLANLGKLIGALYASLIIFVIVILVPIMLIMRIPILGFFRAIGQPWLIAFSSASSESALPKAFENMRAFGCPNALTAFVIPCGYSFNLDGTTLYLSLASIFAAQAGGMNLPIATQMSIMGTLMLSSKGVAAIPRASLVVLAGTVQQYGLPIEAVLAIMGVDAIMDMARTSINVFGNCLGCCVMSRIEGSFRGEIWREEEEERRRRALTGEDDEERQSVTSLQQNEPLSNVVVHHSEKAGSIKEIEYEVHQSKH</sequence>
<evidence type="ECO:0000256" key="8">
    <source>
        <dbReference type="SAM" id="MobiDB-lite"/>
    </source>
</evidence>
<organism evidence="9 10">
    <name type="scientific">Apophysomyces ossiformis</name>
    <dbReference type="NCBI Taxonomy" id="679940"/>
    <lineage>
        <taxon>Eukaryota</taxon>
        <taxon>Fungi</taxon>
        <taxon>Fungi incertae sedis</taxon>
        <taxon>Mucoromycota</taxon>
        <taxon>Mucoromycotina</taxon>
        <taxon>Mucoromycetes</taxon>
        <taxon>Mucorales</taxon>
        <taxon>Mucorineae</taxon>
        <taxon>Mucoraceae</taxon>
        <taxon>Apophysomyces</taxon>
    </lineage>
</organism>
<dbReference type="OrthoDB" id="5877963at2759"/>
<evidence type="ECO:0000313" key="9">
    <source>
        <dbReference type="EMBL" id="KAF7727112.1"/>
    </source>
</evidence>
<comment type="similarity">
    <text evidence="7">Belongs to the dicarboxylate/amino acid:cation symporter (DAACS) (TC 2.A.23) family.</text>
</comment>
<feature type="transmembrane region" description="Helical" evidence="7">
    <location>
        <begin position="132"/>
        <end position="149"/>
    </location>
</feature>
<feature type="transmembrane region" description="Helical" evidence="7">
    <location>
        <begin position="170"/>
        <end position="190"/>
    </location>
</feature>
<keyword evidence="3" id="KW-1003">Cell membrane</keyword>
<keyword evidence="7" id="KW-0769">Symport</keyword>
<evidence type="ECO:0000256" key="7">
    <source>
        <dbReference type="RuleBase" id="RU361216"/>
    </source>
</evidence>